<accession>A0AAD7LUT7</accession>
<gene>
    <name evidence="1" type="ORF">O6P43_018557</name>
</gene>
<proteinExistence type="predicted"/>
<dbReference type="KEGG" id="qsa:O6P43_018557"/>
<keyword evidence="2" id="KW-1185">Reference proteome</keyword>
<dbReference type="AlphaFoldDB" id="A0AAD7LUT7"/>
<evidence type="ECO:0000313" key="1">
    <source>
        <dbReference type="EMBL" id="KAJ7963460.1"/>
    </source>
</evidence>
<comment type="caution">
    <text evidence="1">The sequence shown here is derived from an EMBL/GenBank/DDBJ whole genome shotgun (WGS) entry which is preliminary data.</text>
</comment>
<protein>
    <submittedName>
        <fullName evidence="1">Uncharacterized protein</fullName>
    </submittedName>
</protein>
<name>A0AAD7LUT7_QUISA</name>
<dbReference type="Proteomes" id="UP001163823">
    <property type="component" value="Chromosome 7"/>
</dbReference>
<reference evidence="1" key="1">
    <citation type="journal article" date="2023" name="Science">
        <title>Elucidation of the pathway for biosynthesis of saponin adjuvants from the soapbark tree.</title>
        <authorList>
            <person name="Reed J."/>
            <person name="Orme A."/>
            <person name="El-Demerdash A."/>
            <person name="Owen C."/>
            <person name="Martin L.B.B."/>
            <person name="Misra R.C."/>
            <person name="Kikuchi S."/>
            <person name="Rejzek M."/>
            <person name="Martin A.C."/>
            <person name="Harkess A."/>
            <person name="Leebens-Mack J."/>
            <person name="Louveau T."/>
            <person name="Stephenson M.J."/>
            <person name="Osbourn A."/>
        </authorList>
    </citation>
    <scope>NUCLEOTIDE SEQUENCE</scope>
    <source>
        <strain evidence="1">S10</strain>
    </source>
</reference>
<evidence type="ECO:0000313" key="2">
    <source>
        <dbReference type="Proteomes" id="UP001163823"/>
    </source>
</evidence>
<sequence length="143" mass="16095">MWLASRSDLEGFEFHYTTLPFCTQSQTLFSSNLRISLYCPCCGRAATKCFHPPTCLVDISELEGGFVLDCGGKAARLDGQILTGKHRVGHDGPLSAEQWFSRLFRELRRLMPRKWRGFLLKNLFSSLSGPVCGTDDICELKTK</sequence>
<organism evidence="1 2">
    <name type="scientific">Quillaja saponaria</name>
    <name type="common">Soap bark tree</name>
    <dbReference type="NCBI Taxonomy" id="32244"/>
    <lineage>
        <taxon>Eukaryota</taxon>
        <taxon>Viridiplantae</taxon>
        <taxon>Streptophyta</taxon>
        <taxon>Embryophyta</taxon>
        <taxon>Tracheophyta</taxon>
        <taxon>Spermatophyta</taxon>
        <taxon>Magnoliopsida</taxon>
        <taxon>eudicotyledons</taxon>
        <taxon>Gunneridae</taxon>
        <taxon>Pentapetalae</taxon>
        <taxon>rosids</taxon>
        <taxon>fabids</taxon>
        <taxon>Fabales</taxon>
        <taxon>Quillajaceae</taxon>
        <taxon>Quillaja</taxon>
    </lineage>
</organism>
<dbReference type="EMBL" id="JARAOO010000007">
    <property type="protein sequence ID" value="KAJ7963460.1"/>
    <property type="molecule type" value="Genomic_DNA"/>
</dbReference>